<comment type="similarity">
    <text evidence="1 3">Belongs to the peptidase S26 family.</text>
</comment>
<sequence length="130" mass="15168">MPYTLFVIDKKDTSVALGDFVAFYADERTRPWFEPGTLMIKEVRATAGDRIRIEKGQMFINDAEVDYGRIDPEVVSKIEEKKKVTPSFDREMVLEEMRFWVMGNQPRTFDSRYWGPISSEQIVGQAYPLF</sequence>
<keyword evidence="5" id="KW-0614">Plasmid</keyword>
<dbReference type="PANTHER" id="PTHR43390:SF1">
    <property type="entry name" value="CHLOROPLAST PROCESSING PEPTIDASE"/>
    <property type="match status" value="1"/>
</dbReference>
<geneLocation type="plasmid" evidence="5 6">
    <name>pGSUB1</name>
</geneLocation>
<evidence type="ECO:0000259" key="4">
    <source>
        <dbReference type="Pfam" id="PF10502"/>
    </source>
</evidence>
<dbReference type="CDD" id="cd06530">
    <property type="entry name" value="S26_SPase_I"/>
    <property type="match status" value="1"/>
</dbReference>
<evidence type="ECO:0000313" key="6">
    <source>
        <dbReference type="Proteomes" id="UP000035036"/>
    </source>
</evidence>
<reference evidence="5 6" key="1">
    <citation type="journal article" date="2015" name="Genome Announc.">
        <title>Genomes of Geoalkalibacter ferrihydriticus Z-0531T and Geoalkalibacter subterraneus Red1T, Two Haloalkaliphilic Metal-Reducing Deltaproteobacteria.</title>
        <authorList>
            <person name="Badalamenti J.P."/>
            <person name="Krajmalnik-Brown R."/>
            <person name="Torres C.I."/>
            <person name="Bond D.R."/>
        </authorList>
    </citation>
    <scope>NUCLEOTIDE SEQUENCE [LARGE SCALE GENOMIC DNA]</scope>
    <source>
        <strain evidence="5 6">Red1</strain>
        <plasmid evidence="6">Plasmid pGSUB1</plasmid>
    </source>
</reference>
<feature type="domain" description="Peptidase S26" evidence="4">
    <location>
        <begin position="9"/>
        <end position="126"/>
    </location>
</feature>
<dbReference type="Pfam" id="PF10502">
    <property type="entry name" value="Peptidase_S26"/>
    <property type="match status" value="1"/>
</dbReference>
<accession>A0A0B5FIW1</accession>
<dbReference type="HOGENOM" id="CLU_104604_1_1_7"/>
<dbReference type="InterPro" id="IPR019533">
    <property type="entry name" value="Peptidase_S26"/>
</dbReference>
<dbReference type="GO" id="GO:0016020">
    <property type="term" value="C:membrane"/>
    <property type="evidence" value="ECO:0007669"/>
    <property type="project" value="UniProtKB-SubCell"/>
</dbReference>
<keyword evidence="6" id="KW-1185">Reference proteome</keyword>
<evidence type="ECO:0000256" key="1">
    <source>
        <dbReference type="ARBA" id="ARBA00009370"/>
    </source>
</evidence>
<dbReference type="InterPro" id="IPR000223">
    <property type="entry name" value="Pept_S26A_signal_pept_1"/>
</dbReference>
<comment type="catalytic activity">
    <reaction evidence="3">
        <text>Cleavage of hydrophobic, N-terminal signal or leader sequences from secreted and periplasmic proteins.</text>
        <dbReference type="EC" id="3.4.21.89"/>
    </reaction>
</comment>
<dbReference type="AlphaFoldDB" id="A0A0B5FIW1"/>
<dbReference type="SUPFAM" id="SSF51306">
    <property type="entry name" value="LexA/Signal peptidase"/>
    <property type="match status" value="1"/>
</dbReference>
<dbReference type="InterPro" id="IPR036286">
    <property type="entry name" value="LexA/Signal_pep-like_sf"/>
</dbReference>
<comment type="subcellular location">
    <subcellularLocation>
        <location evidence="3">Membrane</location>
        <topology evidence="3">Single-pass type II membrane protein</topology>
    </subcellularLocation>
</comment>
<dbReference type="NCBIfam" id="TIGR02227">
    <property type="entry name" value="sigpep_I_bact"/>
    <property type="match status" value="1"/>
</dbReference>
<dbReference type="EC" id="3.4.21.89" evidence="3"/>
<keyword evidence="3" id="KW-0645">Protease</keyword>
<protein>
    <recommendedName>
        <fullName evidence="2 3">Signal peptidase I</fullName>
        <ecNumber evidence="3">3.4.21.89</ecNumber>
    </recommendedName>
</protein>
<dbReference type="GO" id="GO:0006465">
    <property type="term" value="P:signal peptide processing"/>
    <property type="evidence" value="ECO:0007669"/>
    <property type="project" value="InterPro"/>
</dbReference>
<dbReference type="GO" id="GO:0004252">
    <property type="term" value="F:serine-type endopeptidase activity"/>
    <property type="evidence" value="ECO:0007669"/>
    <property type="project" value="InterPro"/>
</dbReference>
<name>A0A0B5FIW1_9BACT</name>
<dbReference type="GO" id="GO:0009003">
    <property type="term" value="F:signal peptidase activity"/>
    <property type="evidence" value="ECO:0007669"/>
    <property type="project" value="UniProtKB-EC"/>
</dbReference>
<proteinExistence type="inferred from homology"/>
<keyword evidence="3" id="KW-0378">Hydrolase</keyword>
<dbReference type="Proteomes" id="UP000035036">
    <property type="component" value="Plasmid pGSUB1"/>
</dbReference>
<dbReference type="Gene3D" id="2.10.109.10">
    <property type="entry name" value="Umud Fragment, subunit A"/>
    <property type="match status" value="1"/>
</dbReference>
<organism evidence="5 6">
    <name type="scientific">Geoalkalibacter subterraneus</name>
    <dbReference type="NCBI Taxonomy" id="483547"/>
    <lineage>
        <taxon>Bacteria</taxon>
        <taxon>Pseudomonadati</taxon>
        <taxon>Thermodesulfobacteriota</taxon>
        <taxon>Desulfuromonadia</taxon>
        <taxon>Desulfuromonadales</taxon>
        <taxon>Geoalkalibacteraceae</taxon>
        <taxon>Geoalkalibacter</taxon>
    </lineage>
</organism>
<dbReference type="PANTHER" id="PTHR43390">
    <property type="entry name" value="SIGNAL PEPTIDASE I"/>
    <property type="match status" value="1"/>
</dbReference>
<evidence type="ECO:0000256" key="3">
    <source>
        <dbReference type="RuleBase" id="RU362042"/>
    </source>
</evidence>
<evidence type="ECO:0000256" key="2">
    <source>
        <dbReference type="ARBA" id="ARBA00019232"/>
    </source>
</evidence>
<dbReference type="KEGG" id="gsb:GSUB_16625"/>
<evidence type="ECO:0000313" key="5">
    <source>
        <dbReference type="EMBL" id="AJF08132.1"/>
    </source>
</evidence>
<dbReference type="EMBL" id="CP010312">
    <property type="protein sequence ID" value="AJF08132.1"/>
    <property type="molecule type" value="Genomic_DNA"/>
</dbReference>
<gene>
    <name evidence="5" type="ORF">GSUB_16625</name>
</gene>